<dbReference type="eggNOG" id="ENOG502ZD5V">
    <property type="taxonomic scope" value="Bacteria"/>
</dbReference>
<evidence type="ECO:0000313" key="1">
    <source>
        <dbReference type="EMBL" id="KFF02820.1"/>
    </source>
</evidence>
<evidence type="ECO:0008006" key="3">
    <source>
        <dbReference type="Google" id="ProtNLM"/>
    </source>
</evidence>
<organism evidence="1 2">
    <name type="scientific">Chryseobacterium luteum</name>
    <dbReference type="NCBI Taxonomy" id="421531"/>
    <lineage>
        <taxon>Bacteria</taxon>
        <taxon>Pseudomonadati</taxon>
        <taxon>Bacteroidota</taxon>
        <taxon>Flavobacteriia</taxon>
        <taxon>Flavobacteriales</taxon>
        <taxon>Weeksellaceae</taxon>
        <taxon>Chryseobacterium group</taxon>
        <taxon>Chryseobacterium</taxon>
    </lineage>
</organism>
<sequence>MITIQRLTFIITLLIILSGCNNKKSEPNNFNKKTNSSKNMADTSLGKYDLLIRQGADKYLAELDKLHWFEQTNLKREEVVEYLNEHKKLPILCIYSIAENLWHDSEGYDDMERYLELTKDYLKLANIQIKTIHGFDNGEIDLATSSNSYHYTIKDFEPSNDWIEDGFIDNFINQQILTKENCNKRFYIIPPMDQSIFVLFLTPELHQQAIDKGIIPDNPNYYDDKEQLFHDANEK</sequence>
<dbReference type="STRING" id="421531.IX38_12710"/>
<comment type="caution">
    <text evidence="1">The sequence shown here is derived from an EMBL/GenBank/DDBJ whole genome shotgun (WGS) entry which is preliminary data.</text>
</comment>
<protein>
    <recommendedName>
        <fullName evidence="3">Lipoprotein</fullName>
    </recommendedName>
</protein>
<evidence type="ECO:0000313" key="2">
    <source>
        <dbReference type="Proteomes" id="UP000028703"/>
    </source>
</evidence>
<dbReference type="PROSITE" id="PS51257">
    <property type="entry name" value="PROKAR_LIPOPROTEIN"/>
    <property type="match status" value="1"/>
</dbReference>
<gene>
    <name evidence="1" type="ORF">IX38_12710</name>
</gene>
<proteinExistence type="predicted"/>
<name>A0A085ZEF6_9FLAO</name>
<dbReference type="AlphaFoldDB" id="A0A085ZEF6"/>
<accession>A0A085ZEF6</accession>
<dbReference type="Proteomes" id="UP000028703">
    <property type="component" value="Unassembled WGS sequence"/>
</dbReference>
<keyword evidence="2" id="KW-1185">Reference proteome</keyword>
<dbReference type="EMBL" id="JPRO01000010">
    <property type="protein sequence ID" value="KFF02820.1"/>
    <property type="molecule type" value="Genomic_DNA"/>
</dbReference>
<reference evidence="1 2" key="1">
    <citation type="submission" date="2014-07" db="EMBL/GenBank/DDBJ databases">
        <title>Genome of Chryseobacterium luteum DSM 18605.</title>
        <authorList>
            <person name="Stropko S.J."/>
            <person name="Pipes S.E."/>
            <person name="Newman J.D."/>
        </authorList>
    </citation>
    <scope>NUCLEOTIDE SEQUENCE [LARGE SCALE GENOMIC DNA]</scope>
    <source>
        <strain evidence="1 2">DSM 18605</strain>
    </source>
</reference>